<feature type="binding site" evidence="4">
    <location>
        <position position="101"/>
    </location>
    <ligand>
        <name>substrate</name>
    </ligand>
</feature>
<organism evidence="7 8">
    <name type="scientific">Lachnellula subtilissima</name>
    <dbReference type="NCBI Taxonomy" id="602034"/>
    <lineage>
        <taxon>Eukaryota</taxon>
        <taxon>Fungi</taxon>
        <taxon>Dikarya</taxon>
        <taxon>Ascomycota</taxon>
        <taxon>Pezizomycotina</taxon>
        <taxon>Leotiomycetes</taxon>
        <taxon>Helotiales</taxon>
        <taxon>Lachnaceae</taxon>
        <taxon>Lachnellula</taxon>
    </lineage>
</organism>
<comment type="similarity">
    <text evidence="1">Belongs to the aldo/keto reductase family.</text>
</comment>
<sequence length="267" mass="29496">MASKLTITDLLALPKSAVKIPQLGFGVYQAHGPECTSSTYYANEKEVGEAVRQSGLKRSDIFITTKILSPASSIDKNYQKMLDSIQKIDGKDGYVDLFLIHTASMGAKGRKEIYQALEKLLEDGKTRSIGVSNWGIGHIEELKSFAKIYPPHVNQIELHPFSQQRDIVDFCHKNGIIVEAYCPLVRNQKANDPTLNQVAKSHGKTVAQVLVRYCLQKNWVPLPKSATPSRIIENADVYDFELSSDEMSTLDGLDQGSKGAIVQAVSN</sequence>
<dbReference type="SUPFAM" id="SSF51430">
    <property type="entry name" value="NAD(P)-linked oxidoreductase"/>
    <property type="match status" value="1"/>
</dbReference>
<dbReference type="GO" id="GO:0016491">
    <property type="term" value="F:oxidoreductase activity"/>
    <property type="evidence" value="ECO:0007669"/>
    <property type="project" value="UniProtKB-KW"/>
</dbReference>
<evidence type="ECO:0000256" key="3">
    <source>
        <dbReference type="PIRSR" id="PIRSR000097-1"/>
    </source>
</evidence>
<protein>
    <submittedName>
        <fullName evidence="7">Putative oxidoreductase</fullName>
    </submittedName>
</protein>
<name>A0A8H8RLF0_9HELO</name>
<keyword evidence="2" id="KW-0560">Oxidoreductase</keyword>
<evidence type="ECO:0000256" key="5">
    <source>
        <dbReference type="PIRSR" id="PIRSR000097-3"/>
    </source>
</evidence>
<dbReference type="EMBL" id="QGMJ01000333">
    <property type="protein sequence ID" value="TVY37690.1"/>
    <property type="molecule type" value="Genomic_DNA"/>
</dbReference>
<keyword evidence="8" id="KW-1185">Reference proteome</keyword>
<accession>A0A8H8RLF0</accession>
<dbReference type="InterPro" id="IPR020471">
    <property type="entry name" value="AKR"/>
</dbReference>
<dbReference type="OrthoDB" id="416253at2759"/>
<reference evidence="7 8" key="1">
    <citation type="submission" date="2018-05" db="EMBL/GenBank/DDBJ databases">
        <title>Genome sequencing and assembly of the regulated plant pathogen Lachnellula willkommii and related sister species for the development of diagnostic species identification markers.</title>
        <authorList>
            <person name="Giroux E."/>
            <person name="Bilodeau G."/>
        </authorList>
    </citation>
    <scope>NUCLEOTIDE SEQUENCE [LARGE SCALE GENOMIC DNA]</scope>
    <source>
        <strain evidence="7 8">CBS 197.66</strain>
    </source>
</reference>
<dbReference type="Gene3D" id="3.20.20.100">
    <property type="entry name" value="NADP-dependent oxidoreductase domain"/>
    <property type="match status" value="1"/>
</dbReference>
<comment type="caution">
    <text evidence="7">The sequence shown here is derived from an EMBL/GenBank/DDBJ whole genome shotgun (WGS) entry which is preliminary data.</text>
</comment>
<evidence type="ECO:0000256" key="1">
    <source>
        <dbReference type="ARBA" id="ARBA00007905"/>
    </source>
</evidence>
<evidence type="ECO:0000259" key="6">
    <source>
        <dbReference type="Pfam" id="PF00248"/>
    </source>
</evidence>
<dbReference type="CDD" id="cd19071">
    <property type="entry name" value="AKR_AKR1-5-like"/>
    <property type="match status" value="1"/>
</dbReference>
<dbReference type="Proteomes" id="UP000462212">
    <property type="component" value="Unassembled WGS sequence"/>
</dbReference>
<evidence type="ECO:0000256" key="2">
    <source>
        <dbReference type="ARBA" id="ARBA00023002"/>
    </source>
</evidence>
<feature type="active site" description="Proton donor" evidence="3">
    <location>
        <position position="41"/>
    </location>
</feature>
<dbReference type="InterPro" id="IPR023210">
    <property type="entry name" value="NADP_OxRdtase_dom"/>
</dbReference>
<dbReference type="Pfam" id="PF00248">
    <property type="entry name" value="Aldo_ket_red"/>
    <property type="match status" value="1"/>
</dbReference>
<evidence type="ECO:0000313" key="7">
    <source>
        <dbReference type="EMBL" id="TVY37690.1"/>
    </source>
</evidence>
<evidence type="ECO:0000256" key="4">
    <source>
        <dbReference type="PIRSR" id="PIRSR000097-2"/>
    </source>
</evidence>
<gene>
    <name evidence="7" type="ORF">LSUB1_G004595</name>
</gene>
<dbReference type="PIRSF" id="PIRSF000097">
    <property type="entry name" value="AKR"/>
    <property type="match status" value="1"/>
</dbReference>
<dbReference type="PANTHER" id="PTHR43827:SF13">
    <property type="entry name" value="ALDO_KETO REDUCTASE FAMILY PROTEIN"/>
    <property type="match status" value="1"/>
</dbReference>
<dbReference type="PRINTS" id="PR00069">
    <property type="entry name" value="ALDKETRDTASE"/>
</dbReference>
<proteinExistence type="inferred from homology"/>
<evidence type="ECO:0000313" key="8">
    <source>
        <dbReference type="Proteomes" id="UP000462212"/>
    </source>
</evidence>
<feature type="site" description="Lowers pKa of active site Tyr" evidence="5">
    <location>
        <position position="66"/>
    </location>
</feature>
<feature type="domain" description="NADP-dependent oxidoreductase" evidence="6">
    <location>
        <begin position="39"/>
        <end position="254"/>
    </location>
</feature>
<dbReference type="InterPro" id="IPR018170">
    <property type="entry name" value="Aldo/ket_reductase_CS"/>
</dbReference>
<dbReference type="AlphaFoldDB" id="A0A8H8RLF0"/>
<dbReference type="PANTHER" id="PTHR43827">
    <property type="entry name" value="2,5-DIKETO-D-GLUCONIC ACID REDUCTASE"/>
    <property type="match status" value="1"/>
</dbReference>
<dbReference type="PROSITE" id="PS00063">
    <property type="entry name" value="ALDOKETO_REDUCTASE_3"/>
    <property type="match status" value="1"/>
</dbReference>
<dbReference type="FunFam" id="3.20.20.100:FF:000015">
    <property type="entry name" value="Oxidoreductase, aldo/keto reductase family"/>
    <property type="match status" value="1"/>
</dbReference>
<dbReference type="InterPro" id="IPR036812">
    <property type="entry name" value="NAD(P)_OxRdtase_dom_sf"/>
</dbReference>
<feature type="non-terminal residue" evidence="7">
    <location>
        <position position="1"/>
    </location>
</feature>